<proteinExistence type="predicted"/>
<reference evidence="2" key="1">
    <citation type="journal article" date="2021" name="Proc. Natl. Acad. Sci. U.S.A.">
        <title>A Catalog of Tens of Thousands of Viruses from Human Metagenomes Reveals Hidden Associations with Chronic Diseases.</title>
        <authorList>
            <person name="Tisza M.J."/>
            <person name="Buck C.B."/>
        </authorList>
    </citation>
    <scope>NUCLEOTIDE SEQUENCE</scope>
    <source>
        <strain evidence="2">CtAFE3</strain>
    </source>
</reference>
<accession>A0A8S5S6L0</accession>
<organism evidence="2">
    <name type="scientific">Siphoviridae sp. ctAFE3</name>
    <dbReference type="NCBI Taxonomy" id="2827796"/>
    <lineage>
        <taxon>Viruses</taxon>
        <taxon>Duplodnaviria</taxon>
        <taxon>Heunggongvirae</taxon>
        <taxon>Uroviricota</taxon>
        <taxon>Caudoviricetes</taxon>
    </lineage>
</organism>
<dbReference type="EMBL" id="BK032542">
    <property type="protein sequence ID" value="DAF46684.1"/>
    <property type="molecule type" value="Genomic_DNA"/>
</dbReference>
<evidence type="ECO:0000256" key="1">
    <source>
        <dbReference type="SAM" id="Phobius"/>
    </source>
</evidence>
<sequence>MLGYIFEWLILMILVGLVLKIFGENLKSEYVYLFTVIWGVANLCISLDK</sequence>
<feature type="transmembrane region" description="Helical" evidence="1">
    <location>
        <begin position="30"/>
        <end position="48"/>
    </location>
</feature>
<feature type="transmembrane region" description="Helical" evidence="1">
    <location>
        <begin position="6"/>
        <end position="23"/>
    </location>
</feature>
<protein>
    <submittedName>
        <fullName evidence="2">Uncharacterized protein</fullName>
    </submittedName>
</protein>
<keyword evidence="1" id="KW-0812">Transmembrane</keyword>
<keyword evidence="1" id="KW-0472">Membrane</keyword>
<name>A0A8S5S6L0_9CAUD</name>
<keyword evidence="1" id="KW-1133">Transmembrane helix</keyword>
<evidence type="ECO:0000313" key="2">
    <source>
        <dbReference type="EMBL" id="DAF46684.1"/>
    </source>
</evidence>